<evidence type="ECO:0000313" key="1">
    <source>
        <dbReference type="EMBL" id="CAE0677841.1"/>
    </source>
</evidence>
<proteinExistence type="predicted"/>
<sequence>MLEGLNSWFLHKYNLGTSALTEDDHPWIGQEVMIAENQDTIHGMVIAWQPYSDGQNETKGVFTVNFENNDDPEELSEDEVYNGLEGIRTVPKRRVLALYKEKWWRGEIVKVCWRKKNPIAVRCDTDKRKRNALLWVNSKQLRFEGEQFEGEIGSY</sequence>
<name>A0A7S4DXP4_9EUKA</name>
<gene>
    <name evidence="1" type="ORF">LGLO00237_LOCUS29622</name>
</gene>
<accession>A0A7S4DXP4</accession>
<organism evidence="1">
    <name type="scientific">Lotharella globosa</name>
    <dbReference type="NCBI Taxonomy" id="91324"/>
    <lineage>
        <taxon>Eukaryota</taxon>
        <taxon>Sar</taxon>
        <taxon>Rhizaria</taxon>
        <taxon>Cercozoa</taxon>
        <taxon>Chlorarachniophyceae</taxon>
        <taxon>Lotharella</taxon>
    </lineage>
</organism>
<protein>
    <submittedName>
        <fullName evidence="1">Uncharacterized protein</fullName>
    </submittedName>
</protein>
<dbReference type="EMBL" id="HBIV01042150">
    <property type="protein sequence ID" value="CAE0677841.1"/>
    <property type="molecule type" value="Transcribed_RNA"/>
</dbReference>
<reference evidence="1" key="1">
    <citation type="submission" date="2021-01" db="EMBL/GenBank/DDBJ databases">
        <authorList>
            <person name="Corre E."/>
            <person name="Pelletier E."/>
            <person name="Niang G."/>
            <person name="Scheremetjew M."/>
            <person name="Finn R."/>
            <person name="Kale V."/>
            <person name="Holt S."/>
            <person name="Cochrane G."/>
            <person name="Meng A."/>
            <person name="Brown T."/>
            <person name="Cohen L."/>
        </authorList>
    </citation>
    <scope>NUCLEOTIDE SEQUENCE</scope>
    <source>
        <strain evidence="1">CCCM811</strain>
    </source>
</reference>
<dbReference type="AlphaFoldDB" id="A0A7S4DXP4"/>